<reference evidence="1" key="1">
    <citation type="submission" date="2023-04" db="EMBL/GenBank/DDBJ databases">
        <title>A chromosome-level genome assembly of the parasitoid wasp Eretmocerus hayati.</title>
        <authorList>
            <person name="Zhong Y."/>
            <person name="Liu S."/>
            <person name="Liu Y."/>
        </authorList>
    </citation>
    <scope>NUCLEOTIDE SEQUENCE</scope>
    <source>
        <strain evidence="1">ZJU_SS_LIU_2023</strain>
    </source>
</reference>
<keyword evidence="2" id="KW-1185">Reference proteome</keyword>
<evidence type="ECO:0000313" key="1">
    <source>
        <dbReference type="EMBL" id="KAJ8682542.1"/>
    </source>
</evidence>
<gene>
    <name evidence="1" type="ORF">QAD02_018334</name>
</gene>
<comment type="caution">
    <text evidence="1">The sequence shown here is derived from an EMBL/GenBank/DDBJ whole genome shotgun (WGS) entry which is preliminary data.</text>
</comment>
<name>A0ACC2PJH2_9HYME</name>
<dbReference type="EMBL" id="CM056741">
    <property type="protein sequence ID" value="KAJ8682542.1"/>
    <property type="molecule type" value="Genomic_DNA"/>
</dbReference>
<proteinExistence type="predicted"/>
<dbReference type="Proteomes" id="UP001239111">
    <property type="component" value="Chromosome 1"/>
</dbReference>
<protein>
    <submittedName>
        <fullName evidence="1">Uncharacterized protein</fullName>
    </submittedName>
</protein>
<accession>A0ACC2PJH2</accession>
<evidence type="ECO:0000313" key="2">
    <source>
        <dbReference type="Proteomes" id="UP001239111"/>
    </source>
</evidence>
<sequence>MKALLVLLCSWIASGNAIFAVSSPKDGPSVKGMRGKTHFAATYFNDIERSTAWSVGCDDKVTTVECSLRVQQYLFDERQKVEEKRCNLPLNRKWISLNEISRMKAIKVGPDSYLVFWVEEMRNLFLADNSETLIDYLIHFRIIDMRGCITNMFILSQSSLDLELNHIEYFLKNSIILLRDDKFDIIYAYSEKSEMLQETFNLTGHRIYGPVNHEHFDIDDQAVMISDQTGFDRSNITSRERLNFRRICGFTFPCKTNFGDGKTYALSNSLNSLTTCTKEENQKGKWSCEHQTEFGFSLFGIKFPYEPEFIMIYNIHIERLITATSKLSREGNLTVYLKLFGMNANADFELIEYARDIPQGAGKMGHFYLNSNNDICLHLSWIDHKSRDFVIRCYQKDFLMTPAVL</sequence>
<organism evidence="1 2">
    <name type="scientific">Eretmocerus hayati</name>
    <dbReference type="NCBI Taxonomy" id="131215"/>
    <lineage>
        <taxon>Eukaryota</taxon>
        <taxon>Metazoa</taxon>
        <taxon>Ecdysozoa</taxon>
        <taxon>Arthropoda</taxon>
        <taxon>Hexapoda</taxon>
        <taxon>Insecta</taxon>
        <taxon>Pterygota</taxon>
        <taxon>Neoptera</taxon>
        <taxon>Endopterygota</taxon>
        <taxon>Hymenoptera</taxon>
        <taxon>Apocrita</taxon>
        <taxon>Proctotrupomorpha</taxon>
        <taxon>Chalcidoidea</taxon>
        <taxon>Aphelinidae</taxon>
        <taxon>Aphelininae</taxon>
        <taxon>Eretmocerus</taxon>
    </lineage>
</organism>